<dbReference type="KEGG" id="mhz:Metho_1090"/>
<protein>
    <submittedName>
        <fullName evidence="7">PAS domain S-box</fullName>
    </submittedName>
</protein>
<dbReference type="Proteomes" id="UP000010866">
    <property type="component" value="Chromosome"/>
</dbReference>
<gene>
    <name evidence="7" type="ordered locus">Metho_1090</name>
</gene>
<evidence type="ECO:0000259" key="5">
    <source>
        <dbReference type="PROSITE" id="PS50112"/>
    </source>
</evidence>
<dbReference type="SMART" id="SM00387">
    <property type="entry name" value="HATPase_c"/>
    <property type="match status" value="1"/>
</dbReference>
<dbReference type="OrthoDB" id="3369at2157"/>
<dbReference type="InterPro" id="IPR003594">
    <property type="entry name" value="HATPase_dom"/>
</dbReference>
<feature type="domain" description="Histidine kinase" evidence="3">
    <location>
        <begin position="400"/>
        <end position="611"/>
    </location>
</feature>
<dbReference type="Pfam" id="PF02518">
    <property type="entry name" value="HATPase_c"/>
    <property type="match status" value="1"/>
</dbReference>
<dbReference type="InterPro" id="IPR001610">
    <property type="entry name" value="PAC"/>
</dbReference>
<dbReference type="InterPro" id="IPR001789">
    <property type="entry name" value="Sig_transdc_resp-reg_receiver"/>
</dbReference>
<dbReference type="AlphaFoldDB" id="L0KXD0"/>
<dbReference type="Gene3D" id="3.30.565.10">
    <property type="entry name" value="Histidine kinase-like ATPase, C-terminal domain"/>
    <property type="match status" value="1"/>
</dbReference>
<dbReference type="SUPFAM" id="SSF52172">
    <property type="entry name" value="CheY-like"/>
    <property type="match status" value="1"/>
</dbReference>
<dbReference type="Pfam" id="PF13426">
    <property type="entry name" value="PAS_9"/>
    <property type="match status" value="1"/>
</dbReference>
<dbReference type="RefSeq" id="WP_015324491.1">
    <property type="nucleotide sequence ID" value="NC_019977.1"/>
</dbReference>
<dbReference type="InterPro" id="IPR000014">
    <property type="entry name" value="PAS"/>
</dbReference>
<dbReference type="SMART" id="SM00448">
    <property type="entry name" value="REC"/>
    <property type="match status" value="1"/>
</dbReference>
<evidence type="ECO:0000313" key="8">
    <source>
        <dbReference type="Proteomes" id="UP000010866"/>
    </source>
</evidence>
<dbReference type="PROSITE" id="PS50110">
    <property type="entry name" value="RESPONSE_REGULATORY"/>
    <property type="match status" value="1"/>
</dbReference>
<dbReference type="PANTHER" id="PTHR43547:SF2">
    <property type="entry name" value="HYBRID SIGNAL TRANSDUCTION HISTIDINE KINASE C"/>
    <property type="match status" value="1"/>
</dbReference>
<feature type="domain" description="Response regulatory" evidence="4">
    <location>
        <begin position="9"/>
        <end position="124"/>
    </location>
</feature>
<feature type="domain" description="PAS" evidence="5">
    <location>
        <begin position="136"/>
        <end position="207"/>
    </location>
</feature>
<dbReference type="CDD" id="cd17538">
    <property type="entry name" value="REC_D1_PleD-like"/>
    <property type="match status" value="1"/>
</dbReference>
<dbReference type="EMBL" id="CP003362">
    <property type="protein sequence ID" value="AGB49325.1"/>
    <property type="molecule type" value="Genomic_DNA"/>
</dbReference>
<keyword evidence="1 2" id="KW-0597">Phosphoprotein</keyword>
<dbReference type="InterPro" id="IPR011006">
    <property type="entry name" value="CheY-like_superfamily"/>
</dbReference>
<dbReference type="CDD" id="cd00075">
    <property type="entry name" value="HATPase"/>
    <property type="match status" value="1"/>
</dbReference>
<dbReference type="PROSITE" id="PS50113">
    <property type="entry name" value="PAC"/>
    <property type="match status" value="1"/>
</dbReference>
<evidence type="ECO:0000259" key="3">
    <source>
        <dbReference type="PROSITE" id="PS50109"/>
    </source>
</evidence>
<dbReference type="InterPro" id="IPR000700">
    <property type="entry name" value="PAS-assoc_C"/>
</dbReference>
<accession>L0KXD0</accession>
<dbReference type="InterPro" id="IPR036890">
    <property type="entry name" value="HATPase_C_sf"/>
</dbReference>
<dbReference type="SUPFAM" id="SSF55874">
    <property type="entry name" value="ATPase domain of HSP90 chaperone/DNA topoisomerase II/histidine kinase"/>
    <property type="match status" value="1"/>
</dbReference>
<dbReference type="SUPFAM" id="SSF55785">
    <property type="entry name" value="PYP-like sensor domain (PAS domain)"/>
    <property type="match status" value="2"/>
</dbReference>
<dbReference type="InterPro" id="IPR035965">
    <property type="entry name" value="PAS-like_dom_sf"/>
</dbReference>
<sequence length="615" mass="69231">MDNLKPRFTVLVVDDEPVNVELLEAYLHSEHDVITAFNGFEAIDNAHNKKPDLILLDIMMPDINGFEVCKILKSSKDTAHIPIIMVTALSNRDERARAIEVGTDDFLSKPVDRLTLKTRVNSLLRLKSLQDEILRERDQAQNYLDVAGVMFLVLDNEKHVKLINKKGCQIIGYTEEEVIGKNWVNHFIPAYLRDEVDKLHSDLITSSVSGNNLVENSCLTSMGTERIIRWNNVALRDTDGNVIGTLSSGEDITEAKKAELLINIQKIAMDAATDGLSILNERSEMVYINEAHARMYGYDSPSELLGKTWDILYDPVDLEIFKTRYMPELLQKGKWTGENRGRKKDGTFFFQEVSLTGLDNGRNVCIVRDITSRKEAENRLQEYARNLKRSNELKDLFIDIMSHDILNPAGVARGFTEILQCIETDKAKLHKLSIVEKSISKILDTITSAANLARLESVEEVEFIELDLNSMILEAIDAYKYEILASGLQIEYQESGPYYARANPMISGVITNLLSNALKYGSKGGKILIRVEDFNKEWKVILTDFGDGISDTDKNSVFQRFKRLNVGDIQGHGLGLAIVKRTVDLHGGRVGVEDNPDATGTQFWFTVKKSLADPV</sequence>
<dbReference type="SMART" id="SM00086">
    <property type="entry name" value="PAC"/>
    <property type="match status" value="2"/>
</dbReference>
<dbReference type="Pfam" id="PF08448">
    <property type="entry name" value="PAS_4"/>
    <property type="match status" value="1"/>
</dbReference>
<dbReference type="InterPro" id="IPR005467">
    <property type="entry name" value="His_kinase_dom"/>
</dbReference>
<organism evidence="7 8">
    <name type="scientific">Methanomethylovorans hollandica (strain DSM 15978 / NBRC 107637 / DMS1)</name>
    <dbReference type="NCBI Taxonomy" id="867904"/>
    <lineage>
        <taxon>Archaea</taxon>
        <taxon>Methanobacteriati</taxon>
        <taxon>Methanobacteriota</taxon>
        <taxon>Stenosarchaea group</taxon>
        <taxon>Methanomicrobia</taxon>
        <taxon>Methanosarcinales</taxon>
        <taxon>Methanosarcinaceae</taxon>
        <taxon>Methanomethylovorans</taxon>
    </lineage>
</organism>
<reference evidence="8" key="1">
    <citation type="submission" date="2012-02" db="EMBL/GenBank/DDBJ databases">
        <title>Complete sequence of chromosome of Methanomethylovorans hollandica DSM 15978.</title>
        <authorList>
            <person name="Lucas S."/>
            <person name="Copeland A."/>
            <person name="Lapidus A."/>
            <person name="Glavina del Rio T."/>
            <person name="Dalin E."/>
            <person name="Tice H."/>
            <person name="Bruce D."/>
            <person name="Goodwin L."/>
            <person name="Pitluck S."/>
            <person name="Peters L."/>
            <person name="Mikhailova N."/>
            <person name="Held B."/>
            <person name="Kyrpides N."/>
            <person name="Mavromatis K."/>
            <person name="Ivanova N."/>
            <person name="Brettin T."/>
            <person name="Detter J.C."/>
            <person name="Han C."/>
            <person name="Larimer F."/>
            <person name="Land M."/>
            <person name="Hauser L."/>
            <person name="Markowitz V."/>
            <person name="Cheng J.-F."/>
            <person name="Hugenholtz P."/>
            <person name="Woyke T."/>
            <person name="Wu D."/>
            <person name="Spring S."/>
            <person name="Schroeder M."/>
            <person name="Brambilla E."/>
            <person name="Klenk H.-P."/>
            <person name="Eisen J.A."/>
        </authorList>
    </citation>
    <scope>NUCLEOTIDE SEQUENCE [LARGE SCALE GENOMIC DNA]</scope>
    <source>
        <strain evidence="8">DSM 15978 / NBRC 107637 / DMS1</strain>
    </source>
</reference>
<evidence type="ECO:0000313" key="7">
    <source>
        <dbReference type="EMBL" id="AGB49325.1"/>
    </source>
</evidence>
<dbReference type="InterPro" id="IPR013656">
    <property type="entry name" value="PAS_4"/>
</dbReference>
<dbReference type="STRING" id="867904.Metho_1090"/>
<name>L0KXD0_METHD</name>
<dbReference type="PROSITE" id="PS50109">
    <property type="entry name" value="HIS_KIN"/>
    <property type="match status" value="1"/>
</dbReference>
<dbReference type="HOGENOM" id="CLU_000445_114_72_2"/>
<dbReference type="PANTHER" id="PTHR43547">
    <property type="entry name" value="TWO-COMPONENT HISTIDINE KINASE"/>
    <property type="match status" value="1"/>
</dbReference>
<dbReference type="Gene3D" id="3.30.450.20">
    <property type="entry name" value="PAS domain"/>
    <property type="match status" value="2"/>
</dbReference>
<feature type="domain" description="PAC" evidence="6">
    <location>
        <begin position="212"/>
        <end position="264"/>
    </location>
</feature>
<proteinExistence type="predicted"/>
<dbReference type="SMART" id="SM00091">
    <property type="entry name" value="PAS"/>
    <property type="match status" value="2"/>
</dbReference>
<evidence type="ECO:0000259" key="6">
    <source>
        <dbReference type="PROSITE" id="PS50113"/>
    </source>
</evidence>
<dbReference type="GO" id="GO:0000155">
    <property type="term" value="F:phosphorelay sensor kinase activity"/>
    <property type="evidence" value="ECO:0007669"/>
    <property type="project" value="InterPro"/>
</dbReference>
<evidence type="ECO:0000259" key="4">
    <source>
        <dbReference type="PROSITE" id="PS50110"/>
    </source>
</evidence>
<dbReference type="Gene3D" id="3.40.50.2300">
    <property type="match status" value="1"/>
</dbReference>
<evidence type="ECO:0000256" key="1">
    <source>
        <dbReference type="ARBA" id="ARBA00022553"/>
    </source>
</evidence>
<dbReference type="NCBIfam" id="TIGR00229">
    <property type="entry name" value="sensory_box"/>
    <property type="match status" value="2"/>
</dbReference>
<dbReference type="CDD" id="cd00130">
    <property type="entry name" value="PAS"/>
    <property type="match status" value="2"/>
</dbReference>
<dbReference type="InterPro" id="IPR004358">
    <property type="entry name" value="Sig_transdc_His_kin-like_C"/>
</dbReference>
<keyword evidence="8" id="KW-1185">Reference proteome</keyword>
<dbReference type="PROSITE" id="PS50112">
    <property type="entry name" value="PAS"/>
    <property type="match status" value="1"/>
</dbReference>
<evidence type="ECO:0000256" key="2">
    <source>
        <dbReference type="PROSITE-ProRule" id="PRU00169"/>
    </source>
</evidence>
<dbReference type="Gene3D" id="1.10.287.130">
    <property type="match status" value="1"/>
</dbReference>
<dbReference type="PRINTS" id="PR00344">
    <property type="entry name" value="BCTRLSENSOR"/>
</dbReference>
<dbReference type="SUPFAM" id="SSF47384">
    <property type="entry name" value="Homodimeric domain of signal transducing histidine kinase"/>
    <property type="match status" value="1"/>
</dbReference>
<dbReference type="Pfam" id="PF00072">
    <property type="entry name" value="Response_reg"/>
    <property type="match status" value="1"/>
</dbReference>
<dbReference type="GeneID" id="14406899"/>
<feature type="modified residue" description="4-aspartylphosphate" evidence="2">
    <location>
        <position position="57"/>
    </location>
</feature>
<dbReference type="InterPro" id="IPR036097">
    <property type="entry name" value="HisK_dim/P_sf"/>
</dbReference>